<reference evidence="2" key="1">
    <citation type="journal article" date="2020" name="Stud. Mycol.">
        <title>101 Dothideomycetes genomes: a test case for predicting lifestyles and emergence of pathogens.</title>
        <authorList>
            <person name="Haridas S."/>
            <person name="Albert R."/>
            <person name="Binder M."/>
            <person name="Bloem J."/>
            <person name="Labutti K."/>
            <person name="Salamov A."/>
            <person name="Andreopoulos B."/>
            <person name="Baker S."/>
            <person name="Barry K."/>
            <person name="Bills G."/>
            <person name="Bluhm B."/>
            <person name="Cannon C."/>
            <person name="Castanera R."/>
            <person name="Culley D."/>
            <person name="Daum C."/>
            <person name="Ezra D."/>
            <person name="Gonzalez J."/>
            <person name="Henrissat B."/>
            <person name="Kuo A."/>
            <person name="Liang C."/>
            <person name="Lipzen A."/>
            <person name="Lutzoni F."/>
            <person name="Magnuson J."/>
            <person name="Mondo S."/>
            <person name="Nolan M."/>
            <person name="Ohm R."/>
            <person name="Pangilinan J."/>
            <person name="Park H.-J."/>
            <person name="Ramirez L."/>
            <person name="Alfaro M."/>
            <person name="Sun H."/>
            <person name="Tritt A."/>
            <person name="Yoshinaga Y."/>
            <person name="Zwiers L.-H."/>
            <person name="Turgeon B."/>
            <person name="Goodwin S."/>
            <person name="Spatafora J."/>
            <person name="Crous P."/>
            <person name="Grigoriev I."/>
        </authorList>
    </citation>
    <scope>NUCLEOTIDE SEQUENCE</scope>
    <source>
        <strain evidence="2">CBS 107.79</strain>
    </source>
</reference>
<feature type="compositionally biased region" description="Basic residues" evidence="1">
    <location>
        <begin position="101"/>
        <end position="115"/>
    </location>
</feature>
<dbReference type="EMBL" id="ML976659">
    <property type="protein sequence ID" value="KAF1979052.1"/>
    <property type="molecule type" value="Genomic_DNA"/>
</dbReference>
<accession>A0A6A5VTM6</accession>
<gene>
    <name evidence="2" type="ORF">BU23DRAFT_193767</name>
</gene>
<sequence>MPSSSLVRIWRCRPPSILVFSSQPRRRTHLSTLPYILVFYPSRLSLVPPSRCLPPRLHPSPRRHRPTVPRATCQSESSGPRPTTLSNTTIYSAVSVASPRRTARKTPRSPRRTGA</sequence>
<organism evidence="2 3">
    <name type="scientific">Bimuria novae-zelandiae CBS 107.79</name>
    <dbReference type="NCBI Taxonomy" id="1447943"/>
    <lineage>
        <taxon>Eukaryota</taxon>
        <taxon>Fungi</taxon>
        <taxon>Dikarya</taxon>
        <taxon>Ascomycota</taxon>
        <taxon>Pezizomycotina</taxon>
        <taxon>Dothideomycetes</taxon>
        <taxon>Pleosporomycetidae</taxon>
        <taxon>Pleosporales</taxon>
        <taxon>Massarineae</taxon>
        <taxon>Didymosphaeriaceae</taxon>
        <taxon>Bimuria</taxon>
    </lineage>
</organism>
<dbReference type="Proteomes" id="UP000800036">
    <property type="component" value="Unassembled WGS sequence"/>
</dbReference>
<evidence type="ECO:0000256" key="1">
    <source>
        <dbReference type="SAM" id="MobiDB-lite"/>
    </source>
</evidence>
<evidence type="ECO:0000313" key="2">
    <source>
        <dbReference type="EMBL" id="KAF1979052.1"/>
    </source>
</evidence>
<proteinExistence type="predicted"/>
<protein>
    <submittedName>
        <fullName evidence="2">Uncharacterized protein</fullName>
    </submittedName>
</protein>
<name>A0A6A5VTM6_9PLEO</name>
<feature type="compositionally biased region" description="Polar residues" evidence="1">
    <location>
        <begin position="72"/>
        <end position="92"/>
    </location>
</feature>
<keyword evidence="3" id="KW-1185">Reference proteome</keyword>
<feature type="region of interest" description="Disordered" evidence="1">
    <location>
        <begin position="55"/>
        <end position="115"/>
    </location>
</feature>
<evidence type="ECO:0000313" key="3">
    <source>
        <dbReference type="Proteomes" id="UP000800036"/>
    </source>
</evidence>
<dbReference type="AlphaFoldDB" id="A0A6A5VTM6"/>